<organism evidence="1 2">
    <name type="scientific">Ridgeia piscesae</name>
    <name type="common">Tubeworm</name>
    <dbReference type="NCBI Taxonomy" id="27915"/>
    <lineage>
        <taxon>Eukaryota</taxon>
        <taxon>Metazoa</taxon>
        <taxon>Spiralia</taxon>
        <taxon>Lophotrochozoa</taxon>
        <taxon>Annelida</taxon>
        <taxon>Polychaeta</taxon>
        <taxon>Sedentaria</taxon>
        <taxon>Canalipalpata</taxon>
        <taxon>Sabellida</taxon>
        <taxon>Siboglinidae</taxon>
        <taxon>Ridgeia</taxon>
    </lineage>
</organism>
<name>A0AAD9JND3_RIDPI</name>
<dbReference type="Proteomes" id="UP001209878">
    <property type="component" value="Unassembled WGS sequence"/>
</dbReference>
<gene>
    <name evidence="1" type="ORF">NP493_1988g00024</name>
</gene>
<reference evidence="1" key="1">
    <citation type="journal article" date="2023" name="Mol. Biol. Evol.">
        <title>Third-Generation Sequencing Reveals the Adaptive Role of the Epigenome in Three Deep-Sea Polychaetes.</title>
        <authorList>
            <person name="Perez M."/>
            <person name="Aroh O."/>
            <person name="Sun Y."/>
            <person name="Lan Y."/>
            <person name="Juniper S.K."/>
            <person name="Young C.R."/>
            <person name="Angers B."/>
            <person name="Qian P.Y."/>
        </authorList>
    </citation>
    <scope>NUCLEOTIDE SEQUENCE</scope>
    <source>
        <strain evidence="1">R07B-5</strain>
    </source>
</reference>
<keyword evidence="2" id="KW-1185">Reference proteome</keyword>
<accession>A0AAD9JND3</accession>
<evidence type="ECO:0000313" key="2">
    <source>
        <dbReference type="Proteomes" id="UP001209878"/>
    </source>
</evidence>
<sequence>MITEIMNFNRLLWWSIAMALAASRFVFTRLADKTGAVLPPGAVLTQVTLLVFGDLD</sequence>
<evidence type="ECO:0000313" key="1">
    <source>
        <dbReference type="EMBL" id="KAK2156222.1"/>
    </source>
</evidence>
<dbReference type="EMBL" id="JAODUO010001988">
    <property type="protein sequence ID" value="KAK2156222.1"/>
    <property type="molecule type" value="Genomic_DNA"/>
</dbReference>
<protein>
    <submittedName>
        <fullName evidence="1">Uncharacterized protein</fullName>
    </submittedName>
</protein>
<comment type="caution">
    <text evidence="1">The sequence shown here is derived from an EMBL/GenBank/DDBJ whole genome shotgun (WGS) entry which is preliminary data.</text>
</comment>
<dbReference type="AlphaFoldDB" id="A0AAD9JND3"/>
<proteinExistence type="predicted"/>